<dbReference type="AlphaFoldDB" id="A0A6G1DSZ7"/>
<keyword evidence="3" id="KW-1185">Reference proteome</keyword>
<organism evidence="2 3">
    <name type="scientific">Oryza meyeriana var. granulata</name>
    <dbReference type="NCBI Taxonomy" id="110450"/>
    <lineage>
        <taxon>Eukaryota</taxon>
        <taxon>Viridiplantae</taxon>
        <taxon>Streptophyta</taxon>
        <taxon>Embryophyta</taxon>
        <taxon>Tracheophyta</taxon>
        <taxon>Spermatophyta</taxon>
        <taxon>Magnoliopsida</taxon>
        <taxon>Liliopsida</taxon>
        <taxon>Poales</taxon>
        <taxon>Poaceae</taxon>
        <taxon>BOP clade</taxon>
        <taxon>Oryzoideae</taxon>
        <taxon>Oryzeae</taxon>
        <taxon>Oryzinae</taxon>
        <taxon>Oryza</taxon>
        <taxon>Oryza meyeriana</taxon>
    </lineage>
</organism>
<feature type="region of interest" description="Disordered" evidence="1">
    <location>
        <begin position="35"/>
        <end position="82"/>
    </location>
</feature>
<protein>
    <submittedName>
        <fullName evidence="2">Uncharacterized protein</fullName>
    </submittedName>
</protein>
<name>A0A6G1DSZ7_9ORYZ</name>
<sequence>MPSVGLTELPLQASSPGTSHRHHLARPLYSQSTGAAATAVAPSSSSITASTDPRMHYQGGPVQIDGDSCDNGLARKQTRGEK</sequence>
<evidence type="ECO:0000313" key="2">
    <source>
        <dbReference type="EMBL" id="KAF0915617.1"/>
    </source>
</evidence>
<evidence type="ECO:0000256" key="1">
    <source>
        <dbReference type="SAM" id="MobiDB-lite"/>
    </source>
</evidence>
<proteinExistence type="predicted"/>
<feature type="compositionally biased region" description="Low complexity" evidence="1">
    <location>
        <begin position="35"/>
        <end position="51"/>
    </location>
</feature>
<gene>
    <name evidence="2" type="ORF">E2562_037471</name>
</gene>
<comment type="caution">
    <text evidence="2">The sequence shown here is derived from an EMBL/GenBank/DDBJ whole genome shotgun (WGS) entry which is preliminary data.</text>
</comment>
<reference evidence="2 3" key="1">
    <citation type="submission" date="2019-11" db="EMBL/GenBank/DDBJ databases">
        <title>Whole genome sequence of Oryza granulata.</title>
        <authorList>
            <person name="Li W."/>
        </authorList>
    </citation>
    <scope>NUCLEOTIDE SEQUENCE [LARGE SCALE GENOMIC DNA]</scope>
    <source>
        <strain evidence="3">cv. Menghai</strain>
        <tissue evidence="2">Leaf</tissue>
    </source>
</reference>
<evidence type="ECO:0000313" key="3">
    <source>
        <dbReference type="Proteomes" id="UP000479710"/>
    </source>
</evidence>
<dbReference type="Proteomes" id="UP000479710">
    <property type="component" value="Unassembled WGS sequence"/>
</dbReference>
<dbReference type="EMBL" id="SPHZ02000006">
    <property type="protein sequence ID" value="KAF0915617.1"/>
    <property type="molecule type" value="Genomic_DNA"/>
</dbReference>
<feature type="region of interest" description="Disordered" evidence="1">
    <location>
        <begin position="1"/>
        <end position="23"/>
    </location>
</feature>
<accession>A0A6G1DSZ7</accession>